<reference evidence="1 2" key="1">
    <citation type="submission" date="2018-10" db="EMBL/GenBank/DDBJ databases">
        <title>Phylogenomics of Brevibacillus.</title>
        <authorList>
            <person name="Dunlap C."/>
        </authorList>
    </citation>
    <scope>NUCLEOTIDE SEQUENCE [LARGE SCALE GENOMIC DNA]</scope>
    <source>
        <strain evidence="1 2">JCM 12215</strain>
    </source>
</reference>
<dbReference type="RefSeq" id="WP_122910353.1">
    <property type="nucleotide sequence ID" value="NZ_CBCSBE010000013.1"/>
</dbReference>
<name>A0A3M8C2G6_9BACL</name>
<dbReference type="InterPro" id="IPR036388">
    <property type="entry name" value="WH-like_DNA-bd_sf"/>
</dbReference>
<organism evidence="1 2">
    <name type="scientific">Brevibacillus invocatus</name>
    <dbReference type="NCBI Taxonomy" id="173959"/>
    <lineage>
        <taxon>Bacteria</taxon>
        <taxon>Bacillati</taxon>
        <taxon>Bacillota</taxon>
        <taxon>Bacilli</taxon>
        <taxon>Bacillales</taxon>
        <taxon>Paenibacillaceae</taxon>
        <taxon>Brevibacillus</taxon>
    </lineage>
</organism>
<keyword evidence="2" id="KW-1185">Reference proteome</keyword>
<dbReference type="OrthoDB" id="4986073at2"/>
<dbReference type="InterPro" id="IPR036390">
    <property type="entry name" value="WH_DNA-bd_sf"/>
</dbReference>
<dbReference type="EMBL" id="RHHR01000036">
    <property type="protein sequence ID" value="RNB69882.1"/>
    <property type="molecule type" value="Genomic_DNA"/>
</dbReference>
<accession>A0A3M8C2G6</accession>
<dbReference type="Proteomes" id="UP000282028">
    <property type="component" value="Unassembled WGS sequence"/>
</dbReference>
<evidence type="ECO:0000313" key="2">
    <source>
        <dbReference type="Proteomes" id="UP000282028"/>
    </source>
</evidence>
<evidence type="ECO:0000313" key="1">
    <source>
        <dbReference type="EMBL" id="RNB69882.1"/>
    </source>
</evidence>
<dbReference type="Gene3D" id="1.10.10.10">
    <property type="entry name" value="Winged helix-like DNA-binding domain superfamily/Winged helix DNA-binding domain"/>
    <property type="match status" value="1"/>
</dbReference>
<proteinExistence type="predicted"/>
<protein>
    <submittedName>
        <fullName evidence="1">Transcriptional regulator</fullName>
    </submittedName>
</protein>
<dbReference type="AlphaFoldDB" id="A0A3M8C2G6"/>
<dbReference type="SUPFAM" id="SSF46785">
    <property type="entry name" value="Winged helix' DNA-binding domain"/>
    <property type="match status" value="1"/>
</dbReference>
<dbReference type="Gene3D" id="3.30.70.270">
    <property type="match status" value="1"/>
</dbReference>
<gene>
    <name evidence="1" type="ORF">EDM52_18060</name>
</gene>
<sequence>MLIRIAVISPEEFSSRITAYADAFPNNQFTTQIYQNPMECSSLPEELNECDIWLFAGPLPSFFARERMKQSKVPSVYIPSDEYTLTLTLGYVMLNRQEGLKYLSVDIPKKEYITQAVTELNLDASHWLVKDFSQIVDGVGTSFDAEELIQFHRSNIESGRSKLALTSVDYVHDQLVSAGIPCVSMLVPEKSIRETVARATSLGHMLISENAQIAVGLAAIDQWEGELPKTQPDAGMMLQQMLLELGKETDASIQQLGLDQFILYGTRGSIEKMTNNFQHMPIMGNMEQLFGVTISMGFGFGMTAKEAESNARIGLFHARKQQGVSSAFLVTSDKEVIGPLNEEVKTFHLKSEDRSVLHVAEQTGISVVTINKLISFIRLRRDNRFTATDLAVYLQVSRRSAERILKKLADKAFVEAVGEEQPYQQGRPRALYRINF</sequence>
<comment type="caution">
    <text evidence="1">The sequence shown here is derived from an EMBL/GenBank/DDBJ whole genome shotgun (WGS) entry which is preliminary data.</text>
</comment>
<dbReference type="InterPro" id="IPR043128">
    <property type="entry name" value="Rev_trsase/Diguanyl_cyclase"/>
</dbReference>